<gene>
    <name evidence="7" type="ORF">BV898_16164</name>
</gene>
<dbReference type="Gene3D" id="3.40.50.300">
    <property type="entry name" value="P-loop containing nucleotide triphosphate hydrolases"/>
    <property type="match status" value="1"/>
</dbReference>
<proteinExistence type="inferred from homology"/>
<evidence type="ECO:0000259" key="6">
    <source>
        <dbReference type="SMART" id="SM00382"/>
    </source>
</evidence>
<dbReference type="FunFam" id="3.40.50.300:FF:001025">
    <property type="entry name" value="ATPase family, AAA domain-containing 2B"/>
    <property type="match status" value="1"/>
</dbReference>
<organism evidence="7 8">
    <name type="scientific">Hypsibius exemplaris</name>
    <name type="common">Freshwater tardigrade</name>
    <dbReference type="NCBI Taxonomy" id="2072580"/>
    <lineage>
        <taxon>Eukaryota</taxon>
        <taxon>Metazoa</taxon>
        <taxon>Ecdysozoa</taxon>
        <taxon>Tardigrada</taxon>
        <taxon>Eutardigrada</taxon>
        <taxon>Parachela</taxon>
        <taxon>Hypsibioidea</taxon>
        <taxon>Hypsibiidae</taxon>
        <taxon>Hypsibius</taxon>
    </lineage>
</organism>
<dbReference type="Gene3D" id="1.10.8.60">
    <property type="match status" value="1"/>
</dbReference>
<feature type="region of interest" description="Disordered" evidence="5">
    <location>
        <begin position="1"/>
        <end position="78"/>
    </location>
</feature>
<dbReference type="InterPro" id="IPR003593">
    <property type="entry name" value="AAA+_ATPase"/>
</dbReference>
<protein>
    <submittedName>
        <fullName evidence="7">Spastin</fullName>
    </submittedName>
</protein>
<dbReference type="PANTHER" id="PTHR23074">
    <property type="entry name" value="AAA DOMAIN-CONTAINING"/>
    <property type="match status" value="1"/>
</dbReference>
<comment type="caution">
    <text evidence="7">The sequence shown here is derived from an EMBL/GenBank/DDBJ whole genome shotgun (WGS) entry which is preliminary data.</text>
</comment>
<name>A0A9X6NFG4_HYPEX</name>
<keyword evidence="1 4" id="KW-0547">Nucleotide-binding</keyword>
<evidence type="ECO:0000256" key="3">
    <source>
        <dbReference type="ARBA" id="ARBA00023054"/>
    </source>
</evidence>
<keyword evidence="3" id="KW-0175">Coiled coil</keyword>
<dbReference type="SUPFAM" id="SSF52540">
    <property type="entry name" value="P-loop containing nucleoside triphosphate hydrolases"/>
    <property type="match status" value="1"/>
</dbReference>
<evidence type="ECO:0000313" key="8">
    <source>
        <dbReference type="Proteomes" id="UP000192578"/>
    </source>
</evidence>
<dbReference type="PROSITE" id="PS00674">
    <property type="entry name" value="AAA"/>
    <property type="match status" value="1"/>
</dbReference>
<keyword evidence="8" id="KW-1185">Reference proteome</keyword>
<evidence type="ECO:0000313" key="7">
    <source>
        <dbReference type="EMBL" id="OWA51691.1"/>
    </source>
</evidence>
<dbReference type="OrthoDB" id="10251136at2759"/>
<dbReference type="Pfam" id="PF00004">
    <property type="entry name" value="AAA"/>
    <property type="match status" value="1"/>
</dbReference>
<dbReference type="GO" id="GO:0016887">
    <property type="term" value="F:ATP hydrolysis activity"/>
    <property type="evidence" value="ECO:0007669"/>
    <property type="project" value="InterPro"/>
</dbReference>
<dbReference type="InterPro" id="IPR027417">
    <property type="entry name" value="P-loop_NTPase"/>
</dbReference>
<dbReference type="InterPro" id="IPR003959">
    <property type="entry name" value="ATPase_AAA_core"/>
</dbReference>
<sequence length="405" mass="44903">MAPTLRKAAGGPAVGKPAKSGAKASQSTEAFQMADGNKKRPFSPEPSRSSVQIIKRAAAQAKAAGPPSPPPEVPSEPGIYKKINKGALKTRLIKEFHVEANIVDVILCSILETPPGVKFEDVVGQDPAVKLLRERVVYPALNPNLFNGQKFLRPPRGVLLFGPTGNGKTLLAKACAAQTNYNFMNLTASVLVSKWVGDSEKLIKIMFACANCIQPCIIFIDEIDAVLSTRTSSERDDSRRFKNEFLTHFDGLLCNHDDRVMVLGATNLPQAIDTAALRRFDLRIFLGPPDIFAREILLRRMLKEIRHAMTPQEINWIAERSEQYSASDLGVVTRNAAWLPLGTIDPTRIPHLQESEIPLIRSSDFRRVMDSFVPSGYQDDLRIIEQWTNRNRRCHGRNSDGLDVV</sequence>
<feature type="domain" description="AAA+ ATPase" evidence="6">
    <location>
        <begin position="154"/>
        <end position="290"/>
    </location>
</feature>
<evidence type="ECO:0000256" key="4">
    <source>
        <dbReference type="RuleBase" id="RU003651"/>
    </source>
</evidence>
<evidence type="ECO:0000256" key="1">
    <source>
        <dbReference type="ARBA" id="ARBA00022741"/>
    </source>
</evidence>
<feature type="compositionally biased region" description="Low complexity" evidence="5">
    <location>
        <begin position="7"/>
        <end position="25"/>
    </location>
</feature>
<feature type="compositionally biased region" description="Low complexity" evidence="5">
    <location>
        <begin position="51"/>
        <end position="65"/>
    </location>
</feature>
<dbReference type="Proteomes" id="UP000192578">
    <property type="component" value="Unassembled WGS sequence"/>
</dbReference>
<keyword evidence="2 4" id="KW-0067">ATP-binding</keyword>
<dbReference type="SMART" id="SM00382">
    <property type="entry name" value="AAA"/>
    <property type="match status" value="1"/>
</dbReference>
<comment type="similarity">
    <text evidence="4">Belongs to the AAA ATPase family.</text>
</comment>
<reference evidence="8" key="1">
    <citation type="submission" date="2017-01" db="EMBL/GenBank/DDBJ databases">
        <title>Comparative genomics of anhydrobiosis in the tardigrade Hypsibius dujardini.</title>
        <authorList>
            <person name="Yoshida Y."/>
            <person name="Koutsovoulos G."/>
            <person name="Laetsch D."/>
            <person name="Stevens L."/>
            <person name="Kumar S."/>
            <person name="Horikawa D."/>
            <person name="Ishino K."/>
            <person name="Komine S."/>
            <person name="Tomita M."/>
            <person name="Blaxter M."/>
            <person name="Arakawa K."/>
        </authorList>
    </citation>
    <scope>NUCLEOTIDE SEQUENCE [LARGE SCALE GENOMIC DNA]</scope>
    <source>
        <strain evidence="8">Z151</strain>
    </source>
</reference>
<dbReference type="PANTHER" id="PTHR23074:SF83">
    <property type="entry name" value="VACUOLAR PROTEIN SORTING-ASSOCIATED PROTEIN 4A"/>
    <property type="match status" value="1"/>
</dbReference>
<evidence type="ECO:0000256" key="5">
    <source>
        <dbReference type="SAM" id="MobiDB-lite"/>
    </source>
</evidence>
<dbReference type="InterPro" id="IPR003960">
    <property type="entry name" value="ATPase_AAA_CS"/>
</dbReference>
<accession>A0A9X6NFG4</accession>
<evidence type="ECO:0000256" key="2">
    <source>
        <dbReference type="ARBA" id="ARBA00022840"/>
    </source>
</evidence>
<dbReference type="AlphaFoldDB" id="A0A9X6NFG4"/>
<dbReference type="GO" id="GO:0005524">
    <property type="term" value="F:ATP binding"/>
    <property type="evidence" value="ECO:0007669"/>
    <property type="project" value="UniProtKB-KW"/>
</dbReference>
<dbReference type="InterPro" id="IPR050304">
    <property type="entry name" value="MT-severing_AAA_ATPase"/>
</dbReference>
<dbReference type="EMBL" id="MTYJ01000235">
    <property type="protein sequence ID" value="OWA51691.1"/>
    <property type="molecule type" value="Genomic_DNA"/>
</dbReference>